<gene>
    <name evidence="1" type="ORF">BCV72DRAFT_207318</name>
</gene>
<protein>
    <submittedName>
        <fullName evidence="1">Uncharacterized protein</fullName>
    </submittedName>
</protein>
<name>A0A1X0R3C0_RHIZD</name>
<dbReference type="Proteomes" id="UP000242414">
    <property type="component" value="Unassembled WGS sequence"/>
</dbReference>
<reference evidence="1" key="1">
    <citation type="journal article" date="2016" name="Proc. Natl. Acad. Sci. U.S.A.">
        <title>Lipid metabolic changes in an early divergent fungus govern the establishment of a mutualistic symbiosis with endobacteria.</title>
        <authorList>
            <person name="Lastovetsky O.A."/>
            <person name="Gaspar M.L."/>
            <person name="Mondo S.J."/>
            <person name="LaButti K.M."/>
            <person name="Sandor L."/>
            <person name="Grigoriev I.V."/>
            <person name="Henry S.A."/>
            <person name="Pawlowska T.E."/>
        </authorList>
    </citation>
    <scope>NUCLEOTIDE SEQUENCE [LARGE SCALE GENOMIC DNA]</scope>
    <source>
        <strain evidence="1">ATCC 52814</strain>
    </source>
</reference>
<dbReference type="EMBL" id="KV921922">
    <property type="protein sequence ID" value="ORE06509.1"/>
    <property type="molecule type" value="Genomic_DNA"/>
</dbReference>
<dbReference type="PANTHER" id="PTHR35617">
    <property type="entry name" value="PHAGE_INTEGRASE DOMAIN-CONTAINING PROTEIN"/>
    <property type="match status" value="1"/>
</dbReference>
<dbReference type="SUPFAM" id="SSF47823">
    <property type="entry name" value="lambda integrase-like, N-terminal domain"/>
    <property type="match status" value="1"/>
</dbReference>
<accession>A0A1X0R3C0</accession>
<sequence>MDFLQQSNKLSIRKNYDLQWRRWASWCLARILKVNSLEHDPVKLVEFLIINKDLSPQQLNCIRLAVASVFRAIHPDKPVIASSILLQQYFQSKRRNYSKLPNNSQEVYDVQPILNMVQAWGKTSNLGLDILQQKTILLVTIASIWRPRSDIGKLQYRDIIFKHDDQGLLLGVTLIARSPKETDTKTSKPGTLEDKENCPVYTLYQFWEHTLHLRSALPEDHSLFFGKYLRE</sequence>
<dbReference type="OrthoDB" id="2221171at2759"/>
<dbReference type="PANTHER" id="PTHR35617:SF3">
    <property type="entry name" value="CORE-BINDING (CB) DOMAIN-CONTAINING PROTEIN"/>
    <property type="match status" value="1"/>
</dbReference>
<evidence type="ECO:0000313" key="1">
    <source>
        <dbReference type="EMBL" id="ORE06509.1"/>
    </source>
</evidence>
<dbReference type="VEuPathDB" id="FungiDB:BCV72DRAFT_207318"/>
<proteinExistence type="predicted"/>
<organism evidence="1">
    <name type="scientific">Rhizopus microsporus var. microsporus</name>
    <dbReference type="NCBI Taxonomy" id="86635"/>
    <lineage>
        <taxon>Eukaryota</taxon>
        <taxon>Fungi</taxon>
        <taxon>Fungi incertae sedis</taxon>
        <taxon>Mucoromycota</taxon>
        <taxon>Mucoromycotina</taxon>
        <taxon>Mucoromycetes</taxon>
        <taxon>Mucorales</taxon>
        <taxon>Mucorineae</taxon>
        <taxon>Rhizopodaceae</taxon>
        <taxon>Rhizopus</taxon>
    </lineage>
</organism>
<dbReference type="AlphaFoldDB" id="A0A1X0R3C0"/>